<organism evidence="2 3">
    <name type="scientific">Beauveria bassiana (strain ARSEF 2860)</name>
    <name type="common">White muscardine disease fungus</name>
    <name type="synonym">Tritirachium shiotae</name>
    <dbReference type="NCBI Taxonomy" id="655819"/>
    <lineage>
        <taxon>Eukaryota</taxon>
        <taxon>Fungi</taxon>
        <taxon>Dikarya</taxon>
        <taxon>Ascomycota</taxon>
        <taxon>Pezizomycotina</taxon>
        <taxon>Sordariomycetes</taxon>
        <taxon>Hypocreomycetidae</taxon>
        <taxon>Hypocreales</taxon>
        <taxon>Cordycipitaceae</taxon>
        <taxon>Beauveria</taxon>
    </lineage>
</organism>
<dbReference type="EMBL" id="JH725219">
    <property type="protein sequence ID" value="EJP61214.1"/>
    <property type="molecule type" value="Genomic_DNA"/>
</dbReference>
<feature type="transmembrane region" description="Helical" evidence="1">
    <location>
        <begin position="19"/>
        <end position="41"/>
    </location>
</feature>
<evidence type="ECO:0000313" key="3">
    <source>
        <dbReference type="Proteomes" id="UP000002762"/>
    </source>
</evidence>
<name>J4KKX5_BEAB2</name>
<accession>J4KKX5</accession>
<keyword evidence="1" id="KW-1133">Transmembrane helix</keyword>
<gene>
    <name evidence="2" type="ORF">BBA_09832</name>
</gene>
<evidence type="ECO:0000313" key="2">
    <source>
        <dbReference type="EMBL" id="EJP61214.1"/>
    </source>
</evidence>
<protein>
    <submittedName>
        <fullName evidence="2">ATP synthase F0</fullName>
    </submittedName>
</protein>
<dbReference type="AlphaFoldDB" id="J4KKX5"/>
<keyword evidence="1" id="KW-0812">Transmembrane</keyword>
<keyword evidence="3" id="KW-1185">Reference proteome</keyword>
<feature type="transmembrane region" description="Helical" evidence="1">
    <location>
        <begin position="53"/>
        <end position="75"/>
    </location>
</feature>
<dbReference type="Proteomes" id="UP000002762">
    <property type="component" value="Unassembled WGS sequence"/>
</dbReference>
<keyword evidence="1" id="KW-0472">Membrane</keyword>
<evidence type="ECO:0000256" key="1">
    <source>
        <dbReference type="SAM" id="Phobius"/>
    </source>
</evidence>
<dbReference type="RefSeq" id="XP_008603151.1">
    <property type="nucleotide sequence ID" value="XM_008604929.1"/>
</dbReference>
<sequence>MAFVANATAEINVQTQYKIIITICLVMTSLSVVIVGTRLSLRWTNNTVAADDFMALLGLVFAGVYSVLCIIRTYYSITGIIWQY</sequence>
<proteinExistence type="predicted"/>
<dbReference type="GeneID" id="19892844"/>
<dbReference type="HOGENOM" id="CLU_2527116_0_0_1"/>
<dbReference type="InParanoid" id="J4KKX5"/>
<reference evidence="2 3" key="1">
    <citation type="journal article" date="2012" name="Sci. Rep.">
        <title>Genomic perspectives on the evolution of fungal entomopathogenicity in Beauveria bassiana.</title>
        <authorList>
            <person name="Xiao G."/>
            <person name="Ying S.H."/>
            <person name="Zheng P."/>
            <person name="Wang Z.L."/>
            <person name="Zhang S."/>
            <person name="Xie X.Q."/>
            <person name="Shang Y."/>
            <person name="St Leger R.J."/>
            <person name="Zhao G.P."/>
            <person name="Wang C."/>
            <person name="Feng M.G."/>
        </authorList>
    </citation>
    <scope>NUCLEOTIDE SEQUENCE [LARGE SCALE GENOMIC DNA]</scope>
    <source>
        <strain evidence="2 3">ARSEF 2860</strain>
    </source>
</reference>